<dbReference type="Gene3D" id="1.10.1200.240">
    <property type="match status" value="1"/>
</dbReference>
<dbReference type="GO" id="GO:0022625">
    <property type="term" value="C:cytosolic large ribosomal subunit"/>
    <property type="evidence" value="ECO:0007669"/>
    <property type="project" value="InterPro"/>
</dbReference>
<dbReference type="GO" id="GO:0003723">
    <property type="term" value="F:RNA binding"/>
    <property type="evidence" value="ECO:0007669"/>
    <property type="project" value="InterPro"/>
</dbReference>
<accession>A0A830C6L8</accession>
<keyword evidence="2" id="KW-0687">Ribonucleoprotein</keyword>
<dbReference type="GO" id="GO:0003735">
    <property type="term" value="F:structural constituent of ribosome"/>
    <property type="evidence" value="ECO:0007669"/>
    <property type="project" value="InterPro"/>
</dbReference>
<evidence type="ECO:0000259" key="1">
    <source>
        <dbReference type="Pfam" id="PF25476"/>
    </source>
</evidence>
<name>A0A830C6L8_9LAMI</name>
<keyword evidence="3" id="KW-1185">Reference proteome</keyword>
<dbReference type="InterPro" id="IPR035970">
    <property type="entry name" value="60S_ribosomal_eL19_sf"/>
</dbReference>
<dbReference type="InterPro" id="IPR057260">
    <property type="entry name" value="Ribosomal_L19e_C"/>
</dbReference>
<dbReference type="SUPFAM" id="SSF48140">
    <property type="entry name" value="Ribosomal protein L19 (L19e)"/>
    <property type="match status" value="1"/>
</dbReference>
<dbReference type="OrthoDB" id="5407653at2759"/>
<keyword evidence="2" id="KW-0689">Ribosomal protein</keyword>
<dbReference type="InterPro" id="IPR039547">
    <property type="entry name" value="Ribosomal_eL19"/>
</dbReference>
<gene>
    <name evidence="2" type="ORF">PHJA_001132900</name>
</gene>
<protein>
    <submittedName>
        <fullName evidence="2">60S ribosomal protein l19-2</fullName>
    </submittedName>
</protein>
<dbReference type="PANTHER" id="PTHR10722">
    <property type="entry name" value="60S RIBOSOMAL PROTEIN L19"/>
    <property type="match status" value="1"/>
</dbReference>
<dbReference type="EMBL" id="BMAC01000203">
    <property type="protein sequence ID" value="GFP89891.1"/>
    <property type="molecule type" value="Genomic_DNA"/>
</dbReference>
<dbReference type="GO" id="GO:0006412">
    <property type="term" value="P:translation"/>
    <property type="evidence" value="ECO:0007669"/>
    <property type="project" value="InterPro"/>
</dbReference>
<dbReference type="AlphaFoldDB" id="A0A830C6L8"/>
<sequence>MKIMRLLQCLIRKYQESMKIDKHMYHDMYMEVKGNIFKNNCVLIESIHKSKAKKAREKPTQENHIVGVGGGWVGNQ</sequence>
<comment type="caution">
    <text evidence="2">The sequence shown here is derived from an EMBL/GenBank/DDBJ whole genome shotgun (WGS) entry which is preliminary data.</text>
</comment>
<dbReference type="Proteomes" id="UP000653305">
    <property type="component" value="Unassembled WGS sequence"/>
</dbReference>
<reference evidence="2" key="1">
    <citation type="submission" date="2020-07" db="EMBL/GenBank/DDBJ databases">
        <title>Ethylene signaling mediates host invasion by parasitic plants.</title>
        <authorList>
            <person name="Yoshida S."/>
        </authorList>
    </citation>
    <scope>NUCLEOTIDE SEQUENCE</scope>
    <source>
        <strain evidence="2">Okayama</strain>
    </source>
</reference>
<dbReference type="Pfam" id="PF25476">
    <property type="entry name" value="Ribosomal_L19e_C"/>
    <property type="match status" value="1"/>
</dbReference>
<feature type="domain" description="Ribosomal protein L19e C-terminal" evidence="1">
    <location>
        <begin position="1"/>
        <end position="51"/>
    </location>
</feature>
<organism evidence="2 3">
    <name type="scientific">Phtheirospermum japonicum</name>
    <dbReference type="NCBI Taxonomy" id="374723"/>
    <lineage>
        <taxon>Eukaryota</taxon>
        <taxon>Viridiplantae</taxon>
        <taxon>Streptophyta</taxon>
        <taxon>Embryophyta</taxon>
        <taxon>Tracheophyta</taxon>
        <taxon>Spermatophyta</taxon>
        <taxon>Magnoliopsida</taxon>
        <taxon>eudicotyledons</taxon>
        <taxon>Gunneridae</taxon>
        <taxon>Pentapetalae</taxon>
        <taxon>asterids</taxon>
        <taxon>lamiids</taxon>
        <taxon>Lamiales</taxon>
        <taxon>Orobanchaceae</taxon>
        <taxon>Orobanchaceae incertae sedis</taxon>
        <taxon>Phtheirospermum</taxon>
    </lineage>
</organism>
<evidence type="ECO:0000313" key="3">
    <source>
        <dbReference type="Proteomes" id="UP000653305"/>
    </source>
</evidence>
<proteinExistence type="predicted"/>
<evidence type="ECO:0000313" key="2">
    <source>
        <dbReference type="EMBL" id="GFP89891.1"/>
    </source>
</evidence>